<feature type="region of interest" description="Disordered" evidence="1">
    <location>
        <begin position="1"/>
        <end position="52"/>
    </location>
</feature>
<evidence type="ECO:0000313" key="3">
    <source>
        <dbReference type="Proteomes" id="UP000544095"/>
    </source>
</evidence>
<reference evidence="2 3" key="1">
    <citation type="submission" date="2020-05" db="EMBL/GenBank/DDBJ databases">
        <title>Identification and distribution of gene clusters putatively required for synthesis of sphingolipid metabolism inhibitors in phylogenetically diverse species of the filamentous fungus Fusarium.</title>
        <authorList>
            <person name="Kim H.-S."/>
            <person name="Busman M."/>
            <person name="Brown D.W."/>
            <person name="Divon H."/>
            <person name="Uhlig S."/>
            <person name="Proctor R.H."/>
        </authorList>
    </citation>
    <scope>NUCLEOTIDE SEQUENCE [LARGE SCALE GENOMIC DNA]</scope>
    <source>
        <strain evidence="2 3">NRRL 25211</strain>
    </source>
</reference>
<sequence>MSTTGHRSNGSSSTCTIVFGLLSPPPTPPPLNSGFPPPPSQPPYTPPDNGTGNCIETLVMAQEIEEQEQDKDTTKTIPPPPEPTVGFGSAVKAIFRSLKARLRDLQAIAQNQTSRAFQFFSK</sequence>
<dbReference type="Proteomes" id="UP000544095">
    <property type="component" value="Unassembled WGS sequence"/>
</dbReference>
<protein>
    <submittedName>
        <fullName evidence="2">Uncharacterized protein</fullName>
    </submittedName>
</protein>
<dbReference type="EMBL" id="JAAOAR010000147">
    <property type="protein sequence ID" value="KAF5599623.1"/>
    <property type="molecule type" value="Genomic_DNA"/>
</dbReference>
<evidence type="ECO:0000313" key="2">
    <source>
        <dbReference type="EMBL" id="KAF5599623.1"/>
    </source>
</evidence>
<proteinExistence type="predicted"/>
<accession>A0A8H5PN75</accession>
<keyword evidence="3" id="KW-1185">Reference proteome</keyword>
<dbReference type="AlphaFoldDB" id="A0A8H5PN75"/>
<evidence type="ECO:0000256" key="1">
    <source>
        <dbReference type="SAM" id="MobiDB-lite"/>
    </source>
</evidence>
<gene>
    <name evidence="2" type="ORF">FPANT_3250</name>
</gene>
<feature type="compositionally biased region" description="Polar residues" evidence="1">
    <location>
        <begin position="1"/>
        <end position="16"/>
    </location>
</feature>
<feature type="region of interest" description="Disordered" evidence="1">
    <location>
        <begin position="65"/>
        <end position="87"/>
    </location>
</feature>
<organism evidence="2 3">
    <name type="scientific">Fusarium pseudoanthophilum</name>
    <dbReference type="NCBI Taxonomy" id="48495"/>
    <lineage>
        <taxon>Eukaryota</taxon>
        <taxon>Fungi</taxon>
        <taxon>Dikarya</taxon>
        <taxon>Ascomycota</taxon>
        <taxon>Pezizomycotina</taxon>
        <taxon>Sordariomycetes</taxon>
        <taxon>Hypocreomycetidae</taxon>
        <taxon>Hypocreales</taxon>
        <taxon>Nectriaceae</taxon>
        <taxon>Fusarium</taxon>
        <taxon>Fusarium fujikuroi species complex</taxon>
    </lineage>
</organism>
<comment type="caution">
    <text evidence="2">The sequence shown here is derived from an EMBL/GenBank/DDBJ whole genome shotgun (WGS) entry which is preliminary data.</text>
</comment>
<feature type="compositionally biased region" description="Pro residues" evidence="1">
    <location>
        <begin position="23"/>
        <end position="46"/>
    </location>
</feature>
<name>A0A8H5PN75_9HYPO</name>